<evidence type="ECO:0000313" key="2">
    <source>
        <dbReference type="EMBL" id="CCM06840.1"/>
    </source>
</evidence>
<evidence type="ECO:0000313" key="3">
    <source>
        <dbReference type="Proteomes" id="UP000006352"/>
    </source>
</evidence>
<dbReference type="AlphaFoldDB" id="J4GY09"/>
<proteinExistence type="predicted"/>
<feature type="compositionally biased region" description="Polar residues" evidence="1">
    <location>
        <begin position="338"/>
        <end position="347"/>
    </location>
</feature>
<name>J4GY09_9APHY</name>
<sequence>MSSTSATASRLSTPAITTNKTIKHLLRLLTVNVQSAPEPDSSKEEAKDSIDDISEHLTSIRSKGGVLPKDMAEAVQNAVSKVKAIFPDLPIRFGTIIPKWTWAKNARECRDLEARIVAKEAELARIMAEEAKLARIAAEEAKRIHQAAEELAKASRDQATGSGLIEDEPMVIDEVTLGDDGAASRDDDDEEPQDDNEADEIEEESEGDEGADNADSFITKEVEALNGDGKVAESWRVVRQRDWSGISSKDIKKHAKQAQRKGQWCDRCKLNRSVSTCVPSRKQPNKCEKCMHNVQGCYFDGASMRGWSKLSQTARDKGKKRTVKSPLTSPRVAKRAKSSVNPSATSDPLSRAVLTHAALEAVRLERDIIAMRISLLQDIDSALANQEQLYLNKLSVKKGLPVASLSKGPRSTSKVPK</sequence>
<dbReference type="RefSeq" id="XP_012176861.1">
    <property type="nucleotide sequence ID" value="XM_012321471.1"/>
</dbReference>
<accession>J4GY09</accession>
<feature type="compositionally biased region" description="Acidic residues" evidence="1">
    <location>
        <begin position="186"/>
        <end position="212"/>
    </location>
</feature>
<feature type="region of interest" description="Disordered" evidence="1">
    <location>
        <begin position="179"/>
        <end position="214"/>
    </location>
</feature>
<dbReference type="GeneID" id="24101740"/>
<evidence type="ECO:0000256" key="1">
    <source>
        <dbReference type="SAM" id="MobiDB-lite"/>
    </source>
</evidence>
<feature type="region of interest" description="Disordered" evidence="1">
    <location>
        <begin position="153"/>
        <end position="172"/>
    </location>
</feature>
<dbReference type="InParanoid" id="J4GY09"/>
<dbReference type="HOGENOM" id="CLU_704063_0_0_1"/>
<gene>
    <name evidence="2" type="ORF">FIBRA_09143</name>
</gene>
<dbReference type="Proteomes" id="UP000006352">
    <property type="component" value="Unassembled WGS sequence"/>
</dbReference>
<keyword evidence="3" id="KW-1185">Reference proteome</keyword>
<protein>
    <submittedName>
        <fullName evidence="2">Uncharacterized protein</fullName>
    </submittedName>
</protein>
<dbReference type="EMBL" id="HE797529">
    <property type="protein sequence ID" value="CCM06840.1"/>
    <property type="molecule type" value="Genomic_DNA"/>
</dbReference>
<feature type="region of interest" description="Disordered" evidence="1">
    <location>
        <begin position="310"/>
        <end position="347"/>
    </location>
</feature>
<reference evidence="2 3" key="1">
    <citation type="journal article" date="2012" name="Appl. Environ. Microbiol.">
        <title>Short-read sequencing for genomic analysis of the brown rot fungus Fibroporia radiculosa.</title>
        <authorList>
            <person name="Tang J.D."/>
            <person name="Perkins A.D."/>
            <person name="Sonstegard T.S."/>
            <person name="Schroeder S.G."/>
            <person name="Burgess S.C."/>
            <person name="Diehl S.V."/>
        </authorList>
    </citation>
    <scope>NUCLEOTIDE SEQUENCE [LARGE SCALE GENOMIC DNA]</scope>
    <source>
        <strain evidence="2 3">TFFH 294</strain>
    </source>
</reference>
<organism evidence="2 3">
    <name type="scientific">Fibroporia radiculosa</name>
    <dbReference type="NCBI Taxonomy" id="599839"/>
    <lineage>
        <taxon>Eukaryota</taxon>
        <taxon>Fungi</taxon>
        <taxon>Dikarya</taxon>
        <taxon>Basidiomycota</taxon>
        <taxon>Agaricomycotina</taxon>
        <taxon>Agaricomycetes</taxon>
        <taxon>Polyporales</taxon>
        <taxon>Fibroporiaceae</taxon>
        <taxon>Fibroporia</taxon>
    </lineage>
</organism>